<accession>A0A481YNP8</accession>
<organism evidence="1">
    <name type="scientific">Pithovirus LCDPAC02</name>
    <dbReference type="NCBI Taxonomy" id="2506601"/>
    <lineage>
        <taxon>Viruses</taxon>
        <taxon>Pithoviruses</taxon>
    </lineage>
</organism>
<sequence>MEIEYMNIYKHMIEYICEIYQAYGLHKYCNYNKLLYFDFSNIKQNKQSNYTLMDDNGNFLKMLICLTGKEVVLMHGTYDNSKYTGKGRIPYDCEEYINLSFNLTKSIINTYFDIFETYLKENGYLILYNLMGKRKTFAILEHNNKNTKNVYNSEYFPSNIELYKLNNLELTVFQEN</sequence>
<protein>
    <submittedName>
        <fullName evidence="1">Uncharacterized protein</fullName>
    </submittedName>
</protein>
<reference evidence="1" key="1">
    <citation type="journal article" date="2019" name="MBio">
        <title>Virus Genomes from Deep Sea Sediments Expand the Ocean Megavirome and Support Independent Origins of Viral Gigantism.</title>
        <authorList>
            <person name="Backstrom D."/>
            <person name="Yutin N."/>
            <person name="Jorgensen S.L."/>
            <person name="Dharamshi J."/>
            <person name="Homa F."/>
            <person name="Zaremba-Niedwiedzka K."/>
            <person name="Spang A."/>
            <person name="Wolf Y.I."/>
            <person name="Koonin E.V."/>
            <person name="Ettema T.J."/>
        </authorList>
    </citation>
    <scope>NUCLEOTIDE SEQUENCE</scope>
</reference>
<name>A0A481YNP8_9VIRU</name>
<dbReference type="EMBL" id="MK500300">
    <property type="protein sequence ID" value="QBK84912.1"/>
    <property type="molecule type" value="Genomic_DNA"/>
</dbReference>
<gene>
    <name evidence="1" type="ORF">LCDPAC02_01110</name>
</gene>
<evidence type="ECO:0000313" key="1">
    <source>
        <dbReference type="EMBL" id="QBK84912.1"/>
    </source>
</evidence>
<proteinExistence type="predicted"/>